<sequence>MKHGLVIDNPWRCEVCGSLAVQEQIWVDTNTCEAYSQAYNRDENYCCNCNENTYPIRESELLQNLDEWWHGLDFRQMERITGYRQDDFDPEDGYQDFVDVCDNWWESLSIEEKTLLWSQK</sequence>
<evidence type="ECO:0000313" key="1">
    <source>
        <dbReference type="EMBL" id="KHE42331.1"/>
    </source>
</evidence>
<gene>
    <name evidence="1" type="ORF">LG35_05475</name>
</gene>
<dbReference type="EMBL" id="JRGF01000005">
    <property type="protein sequence ID" value="KHE42331.1"/>
    <property type="molecule type" value="Genomic_DNA"/>
</dbReference>
<name>A0ABR4YL08_9BACT</name>
<organism evidence="1 2">
    <name type="scientific">Alistipes inops</name>
    <dbReference type="NCBI Taxonomy" id="1501391"/>
    <lineage>
        <taxon>Bacteria</taxon>
        <taxon>Pseudomonadati</taxon>
        <taxon>Bacteroidota</taxon>
        <taxon>Bacteroidia</taxon>
        <taxon>Bacteroidales</taxon>
        <taxon>Rikenellaceae</taxon>
        <taxon>Alistipes</taxon>
    </lineage>
</organism>
<reference evidence="1 2" key="1">
    <citation type="submission" date="2014-09" db="EMBL/GenBank/DDBJ databases">
        <title>Alistipes sp. 627, sp. nov., a novel member of the family Rikenellaceae isolated from human faeces.</title>
        <authorList>
            <person name="Shkoporov A.N."/>
            <person name="Chaplin A.V."/>
            <person name="Motuzova O.V."/>
            <person name="Kafarskaia L.I."/>
            <person name="Khokhlova E.V."/>
            <person name="Efimov B.A."/>
        </authorList>
    </citation>
    <scope>NUCLEOTIDE SEQUENCE [LARGE SCALE GENOMIC DNA]</scope>
    <source>
        <strain evidence="1 2">627</strain>
    </source>
</reference>
<protein>
    <submittedName>
        <fullName evidence="1">Uncharacterized protein</fullName>
    </submittedName>
</protein>
<proteinExistence type="predicted"/>
<keyword evidence="2" id="KW-1185">Reference proteome</keyword>
<evidence type="ECO:0000313" key="2">
    <source>
        <dbReference type="Proteomes" id="UP000030889"/>
    </source>
</evidence>
<comment type="caution">
    <text evidence="1">The sequence shown here is derived from an EMBL/GenBank/DDBJ whole genome shotgun (WGS) entry which is preliminary data.</text>
</comment>
<dbReference type="Proteomes" id="UP000030889">
    <property type="component" value="Unassembled WGS sequence"/>
</dbReference>
<accession>A0ABR4YL08</accession>